<sequence length="163" mass="18873">METSKALWNALEKKYKIEDAGLKKFMAARFLDFKMIDTRSVITQVQELQVIVHDLLAEGMVINEAFQVAAFIEKLPPLWKDFKNYLKHKRKEMTLEDLIVRLRIEEDNKNAEKKSRGNSTIMGANVVEEAPQNKKRKKACGPKNYPSRKKFKGKGYLNEVLLS</sequence>
<name>A0AC58S6K3_TOBAC</name>
<protein>
    <submittedName>
        <fullName evidence="2">Uncharacterized protein LOC142166069</fullName>
    </submittedName>
</protein>
<dbReference type="Proteomes" id="UP000790787">
    <property type="component" value="Chromosome 11"/>
</dbReference>
<keyword evidence="1" id="KW-1185">Reference proteome</keyword>
<dbReference type="RefSeq" id="XP_075080583.1">
    <property type="nucleotide sequence ID" value="XM_075224482.1"/>
</dbReference>
<proteinExistence type="predicted"/>
<organism evidence="1 2">
    <name type="scientific">Nicotiana tabacum</name>
    <name type="common">Common tobacco</name>
    <dbReference type="NCBI Taxonomy" id="4097"/>
    <lineage>
        <taxon>Eukaryota</taxon>
        <taxon>Viridiplantae</taxon>
        <taxon>Streptophyta</taxon>
        <taxon>Embryophyta</taxon>
        <taxon>Tracheophyta</taxon>
        <taxon>Spermatophyta</taxon>
        <taxon>Magnoliopsida</taxon>
        <taxon>eudicotyledons</taxon>
        <taxon>Gunneridae</taxon>
        <taxon>Pentapetalae</taxon>
        <taxon>asterids</taxon>
        <taxon>lamiids</taxon>
        <taxon>Solanales</taxon>
        <taxon>Solanaceae</taxon>
        <taxon>Nicotianoideae</taxon>
        <taxon>Nicotianeae</taxon>
        <taxon>Nicotiana</taxon>
    </lineage>
</organism>
<evidence type="ECO:0000313" key="1">
    <source>
        <dbReference type="Proteomes" id="UP000790787"/>
    </source>
</evidence>
<gene>
    <name evidence="2" type="primary">LOC142166069</name>
</gene>
<reference evidence="1" key="1">
    <citation type="journal article" date="2014" name="Nat. Commun.">
        <title>The tobacco genome sequence and its comparison with those of tomato and potato.</title>
        <authorList>
            <person name="Sierro N."/>
            <person name="Battey J.N."/>
            <person name="Ouadi S."/>
            <person name="Bakaher N."/>
            <person name="Bovet L."/>
            <person name="Willig A."/>
            <person name="Goepfert S."/>
            <person name="Peitsch M.C."/>
            <person name="Ivanov N.V."/>
        </authorList>
    </citation>
    <scope>NUCLEOTIDE SEQUENCE [LARGE SCALE GENOMIC DNA]</scope>
</reference>
<accession>A0AC58S6K3</accession>
<reference evidence="2" key="2">
    <citation type="submission" date="2025-08" db="UniProtKB">
        <authorList>
            <consortium name="RefSeq"/>
        </authorList>
    </citation>
    <scope>IDENTIFICATION</scope>
    <source>
        <tissue evidence="2">Leaf</tissue>
    </source>
</reference>
<evidence type="ECO:0000313" key="2">
    <source>
        <dbReference type="RefSeq" id="XP_075080583.1"/>
    </source>
</evidence>